<dbReference type="GO" id="GO:0055085">
    <property type="term" value="P:transmembrane transport"/>
    <property type="evidence" value="ECO:0007669"/>
    <property type="project" value="TreeGrafter"/>
</dbReference>
<dbReference type="GO" id="GO:0005886">
    <property type="term" value="C:plasma membrane"/>
    <property type="evidence" value="ECO:0007669"/>
    <property type="project" value="UniProtKB-SubCell"/>
</dbReference>
<feature type="transmembrane region" description="Helical" evidence="9">
    <location>
        <begin position="61"/>
        <end position="80"/>
    </location>
</feature>
<comment type="subcellular location">
    <subcellularLocation>
        <location evidence="1">Cell membrane</location>
        <topology evidence="1">Multi-pass membrane protein</topology>
    </subcellularLocation>
</comment>
<gene>
    <name evidence="10" type="ORF">B841_11720</name>
</gene>
<evidence type="ECO:0000256" key="5">
    <source>
        <dbReference type="ARBA" id="ARBA00022692"/>
    </source>
</evidence>
<dbReference type="Proteomes" id="UP000015388">
    <property type="component" value="Chromosome"/>
</dbReference>
<keyword evidence="7 9" id="KW-0472">Membrane</keyword>
<evidence type="ECO:0000313" key="11">
    <source>
        <dbReference type="Proteomes" id="UP000015388"/>
    </source>
</evidence>
<keyword evidence="4" id="KW-1003">Cell membrane</keyword>
<keyword evidence="5 9" id="KW-0812">Transmembrane</keyword>
<dbReference type="Pfam" id="PF01594">
    <property type="entry name" value="AI-2E_transport"/>
    <property type="match status" value="1"/>
</dbReference>
<feature type="compositionally biased region" description="Low complexity" evidence="8">
    <location>
        <begin position="442"/>
        <end position="452"/>
    </location>
</feature>
<organism evidence="10 11">
    <name type="scientific">Corynebacterium maris DSM 45190</name>
    <dbReference type="NCBI Taxonomy" id="1224163"/>
    <lineage>
        <taxon>Bacteria</taxon>
        <taxon>Bacillati</taxon>
        <taxon>Actinomycetota</taxon>
        <taxon>Actinomycetes</taxon>
        <taxon>Mycobacteriales</taxon>
        <taxon>Corynebacteriaceae</taxon>
        <taxon>Corynebacterium</taxon>
    </lineage>
</organism>
<sequence length="490" mass="52018">MESHNKRESDDFADKVPGLVDNQETAVESAQAPRANPGVPSTESAKELYDRSAILARDGKVIAGWGLRFIVVVIAAFIAFRLLSYIWVGLLPVILALIIATLLWPPTRKLRNLGVPAALASLLSIVIFLALIIGVFAAMAPTVRSQGGQIVDQLVDGVNSIIDWLQGPPLNLDTGSINLDQVVNDAVTFLQEQSQNIISGVTSGISIATTVVATMFIMAVVTFFMLKDGDRFLPMVRRYTGSNAGWHLSEVLTRSWNTLSGFIRTQALVSFVDAFFIGIGLIILQVPLALVLAVITFFAGFIPIVGAFTAGALAVIIALVTNGFTNALLVLALIIVVQQVEGNVLQPVLQSKAMNLHAAIVLLSVTVGSALFGILGAFLAVPIAAVVAVWIRYHSEMVALRAGEITIDDVEIATSRGQSMSSREAFIAVRDHLKNIGARKPSGSGSTAASKSGDYDLAESASEHDLMDDVTEGAVAGDESKGSTPSSERE</sequence>
<protein>
    <submittedName>
        <fullName evidence="10">Permease</fullName>
    </submittedName>
</protein>
<feature type="transmembrane region" description="Helical" evidence="9">
    <location>
        <begin position="315"/>
        <end position="338"/>
    </location>
</feature>
<comment type="similarity">
    <text evidence="2">Belongs to the autoinducer-2 exporter (AI-2E) (TC 2.A.86) family.</text>
</comment>
<feature type="transmembrane region" description="Helical" evidence="9">
    <location>
        <begin position="117"/>
        <end position="139"/>
    </location>
</feature>
<evidence type="ECO:0000256" key="9">
    <source>
        <dbReference type="SAM" id="Phobius"/>
    </source>
</evidence>
<dbReference type="InterPro" id="IPR002549">
    <property type="entry name" value="AI-2E-like"/>
</dbReference>
<feature type="transmembrane region" description="Helical" evidence="9">
    <location>
        <begin position="205"/>
        <end position="226"/>
    </location>
</feature>
<feature type="region of interest" description="Disordered" evidence="8">
    <location>
        <begin position="437"/>
        <end position="490"/>
    </location>
</feature>
<dbReference type="PATRIC" id="fig|1224163.3.peg.2365"/>
<feature type="transmembrane region" description="Helical" evidence="9">
    <location>
        <begin position="358"/>
        <end position="391"/>
    </location>
</feature>
<feature type="transmembrane region" description="Helical" evidence="9">
    <location>
        <begin position="262"/>
        <end position="283"/>
    </location>
</feature>
<keyword evidence="6 9" id="KW-1133">Transmembrane helix</keyword>
<evidence type="ECO:0000256" key="7">
    <source>
        <dbReference type="ARBA" id="ARBA00023136"/>
    </source>
</evidence>
<feature type="transmembrane region" description="Helical" evidence="9">
    <location>
        <begin position="289"/>
        <end position="308"/>
    </location>
</feature>
<dbReference type="OrthoDB" id="9784366at2"/>
<evidence type="ECO:0000256" key="1">
    <source>
        <dbReference type="ARBA" id="ARBA00004651"/>
    </source>
</evidence>
<dbReference type="AlphaFoldDB" id="S5TLR4"/>
<evidence type="ECO:0000313" key="10">
    <source>
        <dbReference type="EMBL" id="AGS35816.1"/>
    </source>
</evidence>
<evidence type="ECO:0000256" key="3">
    <source>
        <dbReference type="ARBA" id="ARBA00022448"/>
    </source>
</evidence>
<keyword evidence="11" id="KW-1185">Reference proteome</keyword>
<keyword evidence="3" id="KW-0813">Transport</keyword>
<dbReference type="EMBL" id="CP003924">
    <property type="protein sequence ID" value="AGS35816.1"/>
    <property type="molecule type" value="Genomic_DNA"/>
</dbReference>
<dbReference type="STRING" id="1224163.B841_11720"/>
<dbReference type="KEGG" id="cmd:B841_11720"/>
<dbReference type="PANTHER" id="PTHR21716">
    <property type="entry name" value="TRANSMEMBRANE PROTEIN"/>
    <property type="match status" value="1"/>
</dbReference>
<dbReference type="eggNOG" id="COG0628">
    <property type="taxonomic scope" value="Bacteria"/>
</dbReference>
<evidence type="ECO:0000256" key="6">
    <source>
        <dbReference type="ARBA" id="ARBA00022989"/>
    </source>
</evidence>
<dbReference type="PANTHER" id="PTHR21716:SF53">
    <property type="entry name" value="PERMEASE PERM-RELATED"/>
    <property type="match status" value="1"/>
</dbReference>
<reference evidence="10 11" key="1">
    <citation type="submission" date="2012-11" db="EMBL/GenBank/DDBJ databases">
        <title>The complete genome sequence of Corynebacterium maris Coryn-1 (=DSM 45190).</title>
        <authorList>
            <person name="Schaffert L."/>
            <person name="Albersmeier A."/>
            <person name="Kalinowski J."/>
            <person name="Ruckert C."/>
        </authorList>
    </citation>
    <scope>NUCLEOTIDE SEQUENCE [LARGE SCALE GENOMIC DNA]</scope>
    <source>
        <strain evidence="11">Coryn-1</strain>
    </source>
</reference>
<proteinExistence type="inferred from homology"/>
<dbReference type="HOGENOM" id="CLU_031275_3_0_11"/>
<evidence type="ECO:0000256" key="2">
    <source>
        <dbReference type="ARBA" id="ARBA00009773"/>
    </source>
</evidence>
<name>S5TLR4_9CORY</name>
<dbReference type="RefSeq" id="WP_020935748.1">
    <property type="nucleotide sequence ID" value="NC_021915.1"/>
</dbReference>
<evidence type="ECO:0000256" key="4">
    <source>
        <dbReference type="ARBA" id="ARBA00022475"/>
    </source>
</evidence>
<accession>S5TLR4</accession>
<evidence type="ECO:0000256" key="8">
    <source>
        <dbReference type="SAM" id="MobiDB-lite"/>
    </source>
</evidence>
<feature type="transmembrane region" description="Helical" evidence="9">
    <location>
        <begin position="86"/>
        <end position="105"/>
    </location>
</feature>